<dbReference type="RefSeq" id="WP_189060663.1">
    <property type="nucleotide sequence ID" value="NZ_BMMK01000027.1"/>
</dbReference>
<dbReference type="InterPro" id="IPR005031">
    <property type="entry name" value="COQ10_START"/>
</dbReference>
<protein>
    <submittedName>
        <fullName evidence="2">Putative polyketide cyclase</fullName>
    </submittedName>
</protein>
<sequence>MAGHTDNSIVIAAPFDLVWELTNDVTRWPRLFTEYAAAEVLERTEDTVRFRLTMHPQPDGTVWSWVSERRMDRAAREVRARRIELGWYEYMHLHWTYAEVPGGVLMRWRQDFEVRSDAPVTTQQIQEKINRSTKIQMAHIKERVEEHHAELCRSS</sequence>
<reference evidence="2" key="2">
    <citation type="submission" date="2020-09" db="EMBL/GenBank/DDBJ databases">
        <authorList>
            <person name="Sun Q."/>
            <person name="Zhou Y."/>
        </authorList>
    </citation>
    <scope>NUCLEOTIDE SEQUENCE</scope>
    <source>
        <strain evidence="2">CGMCC 4.5737</strain>
    </source>
</reference>
<dbReference type="Pfam" id="PF03364">
    <property type="entry name" value="Polyketide_cyc"/>
    <property type="match status" value="1"/>
</dbReference>
<dbReference type="EMBL" id="BMMK01000027">
    <property type="protein sequence ID" value="GGM71823.1"/>
    <property type="molecule type" value="Genomic_DNA"/>
</dbReference>
<evidence type="ECO:0000259" key="1">
    <source>
        <dbReference type="Pfam" id="PF03364"/>
    </source>
</evidence>
<dbReference type="AlphaFoldDB" id="A0A8J3CIG8"/>
<keyword evidence="3" id="KW-1185">Reference proteome</keyword>
<reference evidence="2" key="1">
    <citation type="journal article" date="2014" name="Int. J. Syst. Evol. Microbiol.">
        <title>Complete genome sequence of Corynebacterium casei LMG S-19264T (=DSM 44701T), isolated from a smear-ripened cheese.</title>
        <authorList>
            <consortium name="US DOE Joint Genome Institute (JGI-PGF)"/>
            <person name="Walter F."/>
            <person name="Albersmeier A."/>
            <person name="Kalinowski J."/>
            <person name="Ruckert C."/>
        </authorList>
    </citation>
    <scope>NUCLEOTIDE SEQUENCE</scope>
    <source>
        <strain evidence="2">CGMCC 4.5737</strain>
    </source>
</reference>
<dbReference type="Gene3D" id="3.30.530.20">
    <property type="match status" value="1"/>
</dbReference>
<evidence type="ECO:0000313" key="3">
    <source>
        <dbReference type="Proteomes" id="UP000637578"/>
    </source>
</evidence>
<accession>A0A8J3CIG8</accession>
<evidence type="ECO:0000313" key="2">
    <source>
        <dbReference type="EMBL" id="GGM71823.1"/>
    </source>
</evidence>
<feature type="domain" description="Coenzyme Q-binding protein COQ10 START" evidence="1">
    <location>
        <begin position="11"/>
        <end position="119"/>
    </location>
</feature>
<proteinExistence type="predicted"/>
<dbReference type="SUPFAM" id="SSF55961">
    <property type="entry name" value="Bet v1-like"/>
    <property type="match status" value="1"/>
</dbReference>
<comment type="caution">
    <text evidence="2">The sequence shown here is derived from an EMBL/GenBank/DDBJ whole genome shotgun (WGS) entry which is preliminary data.</text>
</comment>
<name>A0A8J3CIG8_9PSEU</name>
<organism evidence="2 3">
    <name type="scientific">Longimycelium tulufanense</name>
    <dbReference type="NCBI Taxonomy" id="907463"/>
    <lineage>
        <taxon>Bacteria</taxon>
        <taxon>Bacillati</taxon>
        <taxon>Actinomycetota</taxon>
        <taxon>Actinomycetes</taxon>
        <taxon>Pseudonocardiales</taxon>
        <taxon>Pseudonocardiaceae</taxon>
        <taxon>Longimycelium</taxon>
    </lineage>
</organism>
<gene>
    <name evidence="2" type="ORF">GCM10012275_47880</name>
</gene>
<dbReference type="InterPro" id="IPR023393">
    <property type="entry name" value="START-like_dom_sf"/>
</dbReference>
<dbReference type="Proteomes" id="UP000637578">
    <property type="component" value="Unassembled WGS sequence"/>
</dbReference>